<dbReference type="GO" id="GO:0022412">
    <property type="term" value="P:cellular process involved in reproduction in multicellular organism"/>
    <property type="evidence" value="ECO:0007669"/>
    <property type="project" value="UniProtKB-ARBA"/>
</dbReference>
<feature type="compositionally biased region" description="Polar residues" evidence="4">
    <location>
        <begin position="769"/>
        <end position="787"/>
    </location>
</feature>
<dbReference type="SMART" id="SM00175">
    <property type="entry name" value="RAB"/>
    <property type="match status" value="1"/>
</dbReference>
<dbReference type="Pfam" id="PF00651">
    <property type="entry name" value="BTB"/>
    <property type="match status" value="3"/>
</dbReference>
<organism evidence="6 7">
    <name type="scientific">Drosophila pseudoobscura pseudoobscura</name>
    <name type="common">Fruit fly</name>
    <dbReference type="NCBI Taxonomy" id="46245"/>
    <lineage>
        <taxon>Eukaryota</taxon>
        <taxon>Metazoa</taxon>
        <taxon>Ecdysozoa</taxon>
        <taxon>Arthropoda</taxon>
        <taxon>Hexapoda</taxon>
        <taxon>Insecta</taxon>
        <taxon>Pterygota</taxon>
        <taxon>Neoptera</taxon>
        <taxon>Endopterygota</taxon>
        <taxon>Diptera</taxon>
        <taxon>Brachycera</taxon>
        <taxon>Muscomorpha</taxon>
        <taxon>Ephydroidea</taxon>
        <taxon>Drosophilidae</taxon>
        <taxon>Drosophila</taxon>
        <taxon>Sophophora</taxon>
    </lineage>
</organism>
<dbReference type="PROSITE" id="PS51419">
    <property type="entry name" value="RAB"/>
    <property type="match status" value="1"/>
</dbReference>
<dbReference type="InterPro" id="IPR000210">
    <property type="entry name" value="BTB/POZ_dom"/>
</dbReference>
<evidence type="ECO:0000256" key="2">
    <source>
        <dbReference type="ARBA" id="ARBA00022741"/>
    </source>
</evidence>
<dbReference type="RefSeq" id="XP_001354131.4">
    <property type="nucleotide sequence ID" value="XM_001354095.4"/>
</dbReference>
<evidence type="ECO:0000313" key="6">
    <source>
        <dbReference type="Proteomes" id="UP000001819"/>
    </source>
</evidence>
<dbReference type="AlphaFoldDB" id="A0A6I8UEE0"/>
<keyword evidence="6" id="KW-1185">Reference proteome</keyword>
<dbReference type="PROSITE" id="PS51421">
    <property type="entry name" value="RAS"/>
    <property type="match status" value="1"/>
</dbReference>
<dbReference type="CDD" id="cd18300">
    <property type="entry name" value="BTB2_POZ_RhoBTB"/>
    <property type="match status" value="1"/>
</dbReference>
<keyword evidence="3" id="KW-0342">GTP-binding</keyword>
<dbReference type="GO" id="GO:0007264">
    <property type="term" value="P:small GTPase-mediated signal transduction"/>
    <property type="evidence" value="ECO:0007669"/>
    <property type="project" value="InterPro"/>
</dbReference>
<dbReference type="InterPro" id="IPR005225">
    <property type="entry name" value="Small_GTP-bd"/>
</dbReference>
<dbReference type="InterPro" id="IPR027417">
    <property type="entry name" value="P-loop_NTPase"/>
</dbReference>
<dbReference type="SUPFAM" id="SSF52540">
    <property type="entry name" value="P-loop containing nucleoside triphosphate hydrolases"/>
    <property type="match status" value="1"/>
</dbReference>
<dbReference type="PRINTS" id="PR00449">
    <property type="entry name" value="RASTRNSFRMNG"/>
</dbReference>
<dbReference type="SMART" id="SM00225">
    <property type="entry name" value="BTB"/>
    <property type="match status" value="2"/>
</dbReference>
<name>A0A6I8UEE0_DROPS</name>
<dbReference type="GO" id="GO:0001667">
    <property type="term" value="P:ameboidal-type cell migration"/>
    <property type="evidence" value="ECO:0007669"/>
    <property type="project" value="UniProtKB-ARBA"/>
</dbReference>
<dbReference type="FunFam" id="3.40.50.300:FF:000177">
    <property type="entry name" value="Rho-related BTB domain-containing protein 2"/>
    <property type="match status" value="1"/>
</dbReference>
<dbReference type="CDD" id="cd01873">
    <property type="entry name" value="RhoBTB"/>
    <property type="match status" value="1"/>
</dbReference>
<dbReference type="Proteomes" id="UP000001819">
    <property type="component" value="Chromosome X"/>
</dbReference>
<evidence type="ECO:0000256" key="1">
    <source>
        <dbReference type="ARBA" id="ARBA00022737"/>
    </source>
</evidence>
<dbReference type="Gene3D" id="3.40.50.300">
    <property type="entry name" value="P-loop containing nucleotide triphosphate hydrolases"/>
    <property type="match status" value="1"/>
</dbReference>
<dbReference type="NCBIfam" id="TIGR00231">
    <property type="entry name" value="small_GTP"/>
    <property type="match status" value="1"/>
</dbReference>
<dbReference type="PROSITE" id="PS50097">
    <property type="entry name" value="BTB"/>
    <property type="match status" value="2"/>
</dbReference>
<evidence type="ECO:0000259" key="5">
    <source>
        <dbReference type="PROSITE" id="PS50097"/>
    </source>
</evidence>
<dbReference type="SUPFAM" id="SSF54695">
    <property type="entry name" value="POZ domain"/>
    <property type="match status" value="2"/>
</dbReference>
<dbReference type="PROSITE" id="PS51420">
    <property type="entry name" value="RHO"/>
    <property type="match status" value="1"/>
</dbReference>
<protein>
    <submittedName>
        <fullName evidence="7">Rho-related BTB domain-containing protein 1 isoform X1</fullName>
    </submittedName>
</protein>
<feature type="region of interest" description="Disordered" evidence="4">
    <location>
        <begin position="764"/>
        <end position="787"/>
    </location>
</feature>
<dbReference type="GO" id="GO:0010008">
    <property type="term" value="C:endosome membrane"/>
    <property type="evidence" value="ECO:0007669"/>
    <property type="project" value="UniProtKB-ARBA"/>
</dbReference>
<dbReference type="InterPro" id="IPR003578">
    <property type="entry name" value="Small_GTPase_Rho"/>
</dbReference>
<dbReference type="GO" id="GO:0035006">
    <property type="term" value="P:melanization defense response"/>
    <property type="evidence" value="ECO:0007669"/>
    <property type="project" value="UniProtKB-ARBA"/>
</dbReference>
<dbReference type="FunCoup" id="A0A6I8UEE0">
    <property type="interactions" value="180"/>
</dbReference>
<dbReference type="FunFam" id="3.30.710.10:FF:000014">
    <property type="entry name" value="Rho-related BTB domain-containing protein 2 isoform 1"/>
    <property type="match status" value="1"/>
</dbReference>
<dbReference type="SMART" id="SM00174">
    <property type="entry name" value="RHO"/>
    <property type="match status" value="1"/>
</dbReference>
<dbReference type="GO" id="GO:0005525">
    <property type="term" value="F:GTP binding"/>
    <property type="evidence" value="ECO:0007669"/>
    <property type="project" value="UniProtKB-KW"/>
</dbReference>
<dbReference type="CDD" id="cd18499">
    <property type="entry name" value="BACK_RHOBTB"/>
    <property type="match status" value="1"/>
</dbReference>
<dbReference type="FunFam" id="3.30.710.10:FF:000182">
    <property type="entry name" value="Rhogtpase, putative"/>
    <property type="match status" value="1"/>
</dbReference>
<evidence type="ECO:0000313" key="7">
    <source>
        <dbReference type="RefSeq" id="XP_001354131.4"/>
    </source>
</evidence>
<dbReference type="InParanoid" id="A0A6I8UEE0"/>
<dbReference type="InterPro" id="IPR001806">
    <property type="entry name" value="Small_GTPase"/>
</dbReference>
<dbReference type="GO" id="GO:0003006">
    <property type="term" value="P:developmental process involved in reproduction"/>
    <property type="evidence" value="ECO:0007669"/>
    <property type="project" value="UniProtKB-ARBA"/>
</dbReference>
<dbReference type="GO" id="GO:0060429">
    <property type="term" value="P:epithelium development"/>
    <property type="evidence" value="ECO:0007669"/>
    <property type="project" value="UniProtKB-ARBA"/>
</dbReference>
<keyword evidence="1" id="KW-0677">Repeat</keyword>
<evidence type="ECO:0000256" key="3">
    <source>
        <dbReference type="ARBA" id="ARBA00023134"/>
    </source>
</evidence>
<keyword evidence="2" id="KW-0547">Nucleotide-binding</keyword>
<dbReference type="Bgee" id="FBgn0079066">
    <property type="expression patterns" value="Expressed in insect adult head and 2 other cell types or tissues"/>
</dbReference>
<dbReference type="PANTHER" id="PTHR24072">
    <property type="entry name" value="RHO FAMILY GTPASE"/>
    <property type="match status" value="1"/>
</dbReference>
<proteinExistence type="predicted"/>
<dbReference type="CDD" id="cd18299">
    <property type="entry name" value="BTB1_POZ_RhoBTB"/>
    <property type="match status" value="1"/>
</dbReference>
<feature type="domain" description="BTB" evidence="5">
    <location>
        <begin position="539"/>
        <end position="606"/>
    </location>
</feature>
<evidence type="ECO:0000256" key="4">
    <source>
        <dbReference type="SAM" id="MobiDB-lite"/>
    </source>
</evidence>
<dbReference type="SMART" id="SM00173">
    <property type="entry name" value="RAS"/>
    <property type="match status" value="1"/>
</dbReference>
<gene>
    <name evidence="7" type="primary">RhoBTB</name>
</gene>
<accession>A0A6I8UEE0</accession>
<dbReference type="GO" id="GO:0035099">
    <property type="term" value="P:hemocyte migration"/>
    <property type="evidence" value="ECO:0007669"/>
    <property type="project" value="UniProtKB-ARBA"/>
</dbReference>
<sequence>MCSLYLIYLVANHPAGPTIKSIANTNCLFTVCTHTESRIQLWEPRTRARTLSVGFLSNMDNEQPHQELVKCVLVGDTAVGKTRLICARACNKHVSLSQLLSTHVPTVWAIDQYRIYKDVLERSWEVVDGVNVSLRLWDTFGDHDKDRRFAYGRSDVVLLCFSIASPISLRNCKVMWYPEIRRFCPDVPVILVGCKNDLRYMYRDENYLSYFGEKGTFVRAALKSDLVMPDEARAVAKELGVAYYETSVFTYFGVNEVFENAIRSALIARRQQRFWMTNLKKVQKPLLQAPFRPPKPPPPEVTVMVGHYRQDIYNMFLSQAYTDLILVGAGGTKFAVHRFMLSAASSTFQRLLSTELSDMGGRSSSESSMVSSTFGEATIADFNDDTESLIRYESRTQRMWEHLKRRSSYQALPLESKHSNDLYRELHHPVLQSIRLMQVENQRGVNGLQTIVTLSKLISPQALHQCLRFIYTGTIDKSCNNLQEIRDAADLLELPQLTQLLSKPQTVMDSSSSDEPNPHICLRIKESLERHCIGDGCFSDVTFELDDGLMKAHRAVLVGRCDVMRAMLLGDFREAHSNVIVFPGVTIYTFHKLLCYLYTDQIPPISAVKCLNLLELANRLCLPRLLNLVECRVIEDLTLISQNETNETVDHCLKLLEPVKLHNAHQLAEWCMSYLCVNYNIICKFSLKGLKALHQDNQEYLREHRWPPVWYLKDYDYYQRCLNELNKEVKLKSSRRDSPSDDEGCLCFTGVFSCWLLGKSKRGTGGDNSGTTAGQTGNNSTSDNQIFNSTANSINHIDLEADMDLNL</sequence>
<dbReference type="Pfam" id="PF00071">
    <property type="entry name" value="Ras"/>
    <property type="match status" value="1"/>
</dbReference>
<dbReference type="Gene3D" id="3.30.710.10">
    <property type="entry name" value="Potassium Channel Kv1.1, Chain A"/>
    <property type="match status" value="3"/>
</dbReference>
<reference evidence="7" key="1">
    <citation type="submission" date="2025-08" db="UniProtKB">
        <authorList>
            <consortium name="RefSeq"/>
        </authorList>
    </citation>
    <scope>IDENTIFICATION</scope>
    <source>
        <strain evidence="7">MV-25-SWS-2005</strain>
        <tissue evidence="7">Whole body</tissue>
    </source>
</reference>
<dbReference type="GO" id="GO:0003924">
    <property type="term" value="F:GTPase activity"/>
    <property type="evidence" value="ECO:0007669"/>
    <property type="project" value="InterPro"/>
</dbReference>
<feature type="domain" description="BTB" evidence="5">
    <location>
        <begin position="322"/>
        <end position="358"/>
    </location>
</feature>
<dbReference type="KEGG" id="dpo:4813974"/>
<dbReference type="FunFam" id="3.30.710.10:FF:000206">
    <property type="entry name" value="G protein RhoBTB"/>
    <property type="match status" value="1"/>
</dbReference>
<dbReference type="InterPro" id="IPR011333">
    <property type="entry name" value="SKP1/BTB/POZ_sf"/>
</dbReference>